<name>A0ABQ5V8D7_9PROT</name>
<dbReference type="EMBL" id="BSNK01000001">
    <property type="protein sequence ID" value="GLQ22537.1"/>
    <property type="molecule type" value="Genomic_DNA"/>
</dbReference>
<keyword evidence="9" id="KW-1185">Reference proteome</keyword>
<organism evidence="8 9">
    <name type="scientific">Algimonas ampicilliniresistens</name>
    <dbReference type="NCBI Taxonomy" id="1298735"/>
    <lineage>
        <taxon>Bacteria</taxon>
        <taxon>Pseudomonadati</taxon>
        <taxon>Pseudomonadota</taxon>
        <taxon>Alphaproteobacteria</taxon>
        <taxon>Maricaulales</taxon>
        <taxon>Robiginitomaculaceae</taxon>
        <taxon>Algimonas</taxon>
    </lineage>
</organism>
<dbReference type="Gene3D" id="1.50.10.100">
    <property type="entry name" value="Chondroitin AC/alginate lyase"/>
    <property type="match status" value="1"/>
</dbReference>
<proteinExistence type="predicted"/>
<evidence type="ECO:0000259" key="7">
    <source>
        <dbReference type="Pfam" id="PF07940"/>
    </source>
</evidence>
<accession>A0ABQ5V8D7</accession>
<evidence type="ECO:0000256" key="3">
    <source>
        <dbReference type="ARBA" id="ARBA00022764"/>
    </source>
</evidence>
<feature type="domain" description="Heparinase II/III-like C-terminal" evidence="7">
    <location>
        <begin position="361"/>
        <end position="629"/>
    </location>
</feature>
<gene>
    <name evidence="8" type="ORF">GCM10007853_04110</name>
</gene>
<feature type="chain" id="PRO_5046658805" description="Alginate lyase" evidence="5">
    <location>
        <begin position="20"/>
        <end position="720"/>
    </location>
</feature>
<feature type="signal peptide" evidence="5">
    <location>
        <begin position="1"/>
        <end position="19"/>
    </location>
</feature>
<keyword evidence="2 5" id="KW-0732">Signal</keyword>
<evidence type="ECO:0000313" key="8">
    <source>
        <dbReference type="EMBL" id="GLQ22537.1"/>
    </source>
</evidence>
<comment type="subcellular location">
    <subcellularLocation>
        <location evidence="1">Periplasm</location>
    </subcellularLocation>
</comment>
<dbReference type="PROSITE" id="PS51257">
    <property type="entry name" value="PROKAR_LIPOPROTEIN"/>
    <property type="match status" value="1"/>
</dbReference>
<dbReference type="Gene3D" id="2.70.98.70">
    <property type="match status" value="1"/>
</dbReference>
<dbReference type="Pfam" id="PF05426">
    <property type="entry name" value="Alginate_lyase"/>
    <property type="match status" value="1"/>
</dbReference>
<dbReference type="Pfam" id="PF07940">
    <property type="entry name" value="Hepar_II_III_C"/>
    <property type="match status" value="1"/>
</dbReference>
<dbReference type="InterPro" id="IPR008929">
    <property type="entry name" value="Chondroitin_lyas"/>
</dbReference>
<dbReference type="InterPro" id="IPR008397">
    <property type="entry name" value="Alginate_lyase_dom"/>
</dbReference>
<comment type="caution">
    <text evidence="8">The sequence shown here is derived from an EMBL/GenBank/DDBJ whole genome shotgun (WGS) entry which is preliminary data.</text>
</comment>
<evidence type="ECO:0000313" key="9">
    <source>
        <dbReference type="Proteomes" id="UP001161391"/>
    </source>
</evidence>
<evidence type="ECO:0008006" key="10">
    <source>
        <dbReference type="Google" id="ProtNLM"/>
    </source>
</evidence>
<dbReference type="RefSeq" id="WP_284387001.1">
    <property type="nucleotide sequence ID" value="NZ_BSNK01000001.1"/>
</dbReference>
<keyword evidence="3" id="KW-0574">Periplasm</keyword>
<evidence type="ECO:0000256" key="1">
    <source>
        <dbReference type="ARBA" id="ARBA00004418"/>
    </source>
</evidence>
<dbReference type="Proteomes" id="UP001161391">
    <property type="component" value="Unassembled WGS sequence"/>
</dbReference>
<evidence type="ECO:0000256" key="4">
    <source>
        <dbReference type="ARBA" id="ARBA00023239"/>
    </source>
</evidence>
<reference evidence="8" key="1">
    <citation type="journal article" date="2014" name="Int. J. Syst. Evol. Microbiol.">
        <title>Complete genome of a new Firmicutes species belonging to the dominant human colonic microbiota ('Ruminococcus bicirculans') reveals two chromosomes and a selective capacity to utilize plant glucans.</title>
        <authorList>
            <consortium name="NISC Comparative Sequencing Program"/>
            <person name="Wegmann U."/>
            <person name="Louis P."/>
            <person name="Goesmann A."/>
            <person name="Henrissat B."/>
            <person name="Duncan S.H."/>
            <person name="Flint H.J."/>
        </authorList>
    </citation>
    <scope>NUCLEOTIDE SEQUENCE</scope>
    <source>
        <strain evidence="8">NBRC 108219</strain>
    </source>
</reference>
<keyword evidence="4" id="KW-0456">Lyase</keyword>
<evidence type="ECO:0000256" key="2">
    <source>
        <dbReference type="ARBA" id="ARBA00022729"/>
    </source>
</evidence>
<feature type="domain" description="Alginate lyase" evidence="6">
    <location>
        <begin position="73"/>
        <end position="263"/>
    </location>
</feature>
<protein>
    <recommendedName>
        <fullName evidence="10">Alginate lyase</fullName>
    </recommendedName>
</protein>
<reference evidence="8" key="2">
    <citation type="submission" date="2023-01" db="EMBL/GenBank/DDBJ databases">
        <title>Draft genome sequence of Algimonas ampicilliniresistens strain NBRC 108219.</title>
        <authorList>
            <person name="Sun Q."/>
            <person name="Mori K."/>
        </authorList>
    </citation>
    <scope>NUCLEOTIDE SEQUENCE</scope>
    <source>
        <strain evidence="8">NBRC 108219</strain>
    </source>
</reference>
<dbReference type="InterPro" id="IPR012480">
    <property type="entry name" value="Hepar_II_III_C"/>
</dbReference>
<evidence type="ECO:0000259" key="6">
    <source>
        <dbReference type="Pfam" id="PF05426"/>
    </source>
</evidence>
<dbReference type="PANTHER" id="PTHR39210">
    <property type="entry name" value="HEPARIN-SULFATE LYASE"/>
    <property type="match status" value="1"/>
</dbReference>
<sequence length="720" mass="78673">MRTHLLIATAVFAVSSCIAPQTVSSPTSEATNSASNLYDKVLSETRARLDSAIGNPIDVPVPLDAGGGYTHEQHKRNAKAIYQAGLLYEATGERKYLDHAVRLLDSYVELYPTLGLHPKQKEQTPGRLFWQSLNEAWWLVYTIQGYEIIRDDLADDKRGEIESELIRPMAEFLSEGQPQTFDKVHNHGTWATAAVGMTGYVLGDQSYVEKALLGLDRSGTGGFLRQLDELFSPDGYYNEGPYYQRFALMPFVLFGQAIQANEPERGIFERRDGILEKAILSTIHQNYAGLFFPINDAIKDKGIATQELLYGVAVAYELSGDPALLSVVAEQGRVVPTEGGRQLATDLSAGKAEPFPYQSMRLRDGANGDQGALDVLRASDDPNGFTAVVKNTSQGLGHGHFDKMGLLVFDRGSEILRDYGAARFLNIEAKYGGHYLRENDAYAKQTIAHNALVVDRTSHFGGVTEEGNKHRPDIGDFVIGERISATSASIDKAYPAVTLTRTVALVNDPALEAPVLIDLVRGAGEGLHDFDLPWHYNGQLVETNYTIDADTIARAPLGDQAGYQYLWKVGEAELPNAQAQTTLLLDNRFYSLTSAVPEGTHVLLAELGANDPDFNLRREPALILRTPLSRSASFATVIEPHGEYNGIDEFTLASHSQIERVEHVEGDGMDVVQLHLKSGETVSVGLAGKSGSSEQHIMQTDSGAVSWTGPYEVIGSDQGE</sequence>
<evidence type="ECO:0000256" key="5">
    <source>
        <dbReference type="SAM" id="SignalP"/>
    </source>
</evidence>
<dbReference type="SUPFAM" id="SSF48230">
    <property type="entry name" value="Chondroitin AC/alginate lyase"/>
    <property type="match status" value="1"/>
</dbReference>
<dbReference type="PANTHER" id="PTHR39210:SF1">
    <property type="entry name" value="HEPARIN-SULFATE LYASE"/>
    <property type="match status" value="1"/>
</dbReference>